<evidence type="ECO:0000313" key="3">
    <source>
        <dbReference type="Proteomes" id="UP001055955"/>
    </source>
</evidence>
<organism evidence="2 3">
    <name type="scientific">Candidatus Comchoanobacter bicostacola</name>
    <dbReference type="NCBI Taxonomy" id="2919598"/>
    <lineage>
        <taxon>Bacteria</taxon>
        <taxon>Pseudomonadati</taxon>
        <taxon>Pseudomonadota</taxon>
        <taxon>Gammaproteobacteria</taxon>
        <taxon>Candidatus Comchoanobacterales</taxon>
        <taxon>Candidatus Comchoanobacteraceae</taxon>
        <taxon>Candidatus Comchoanobacter</taxon>
    </lineage>
</organism>
<sequence length="55" mass="5690">MQLNIDKGTDLLRGAADSNSVSSENIYPGEEGLHAATATRAVDLGLPTSFITSAI</sequence>
<accession>A0ABY5DJU9</accession>
<protein>
    <submittedName>
        <fullName evidence="2">Uncharacterized protein</fullName>
    </submittedName>
</protein>
<name>A0ABY5DJU9_9GAMM</name>
<dbReference type="RefSeq" id="WP_258568330.1">
    <property type="nucleotide sequence ID" value="NZ_CP092900.1"/>
</dbReference>
<gene>
    <name evidence="2" type="ORF">MMH89_04865</name>
</gene>
<proteinExistence type="predicted"/>
<evidence type="ECO:0000313" key="2">
    <source>
        <dbReference type="EMBL" id="UTC24546.1"/>
    </source>
</evidence>
<feature type="region of interest" description="Disordered" evidence="1">
    <location>
        <begin position="1"/>
        <end position="27"/>
    </location>
</feature>
<dbReference type="Proteomes" id="UP001055955">
    <property type="component" value="Chromosome"/>
</dbReference>
<keyword evidence="3" id="KW-1185">Reference proteome</keyword>
<reference evidence="2 3" key="1">
    <citation type="journal article" date="2022" name="Nat. Microbiol.">
        <title>The microbiome of a bacterivorous marine choanoflagellate contains a resource-demanding obligate bacterial associate.</title>
        <authorList>
            <person name="Needham D.M."/>
            <person name="Poirier C."/>
            <person name="Bachy C."/>
            <person name="George E.E."/>
            <person name="Wilken S."/>
            <person name="Yung C.C.M."/>
            <person name="Limardo A.J."/>
            <person name="Morando M."/>
            <person name="Sudek L."/>
            <person name="Malmstrom R.R."/>
            <person name="Keeling P.J."/>
            <person name="Santoro A.E."/>
            <person name="Worden A.Z."/>
        </authorList>
    </citation>
    <scope>NUCLEOTIDE SEQUENCE [LARGE SCALE GENOMIC DNA]</scope>
    <source>
        <strain evidence="2 3">Comchoano-1</strain>
    </source>
</reference>
<evidence type="ECO:0000256" key="1">
    <source>
        <dbReference type="SAM" id="MobiDB-lite"/>
    </source>
</evidence>
<dbReference type="EMBL" id="CP092900">
    <property type="protein sequence ID" value="UTC24546.1"/>
    <property type="molecule type" value="Genomic_DNA"/>
</dbReference>